<evidence type="ECO:0000256" key="1">
    <source>
        <dbReference type="ARBA" id="ARBA00023015"/>
    </source>
</evidence>
<keyword evidence="2" id="KW-0238">DNA-binding</keyword>
<dbReference type="EMBL" id="WUMU01000023">
    <property type="protein sequence ID" value="MXN20028.1"/>
    <property type="molecule type" value="Genomic_DNA"/>
</dbReference>
<dbReference type="PROSITE" id="PS50995">
    <property type="entry name" value="HTH_MARR_2"/>
    <property type="match status" value="1"/>
</dbReference>
<name>A0A6L7G922_9RHOB</name>
<organism evidence="5 6">
    <name type="scientific">Pseudooceanicola albus</name>
    <dbReference type="NCBI Taxonomy" id="2692189"/>
    <lineage>
        <taxon>Bacteria</taxon>
        <taxon>Pseudomonadati</taxon>
        <taxon>Pseudomonadota</taxon>
        <taxon>Alphaproteobacteria</taxon>
        <taxon>Rhodobacterales</taxon>
        <taxon>Paracoccaceae</taxon>
        <taxon>Pseudooceanicola</taxon>
    </lineage>
</organism>
<dbReference type="AlphaFoldDB" id="A0A6L7G922"/>
<dbReference type="PANTHER" id="PTHR42756:SF1">
    <property type="entry name" value="TRANSCRIPTIONAL REPRESSOR OF EMRAB OPERON"/>
    <property type="match status" value="1"/>
</dbReference>
<sequence length="161" mass="18109">MGSHQKLDQAVTEITGQYDLLDSLAHLIRRGHFFSESMYTSNLGTFDITSRQMVLLIAIGQNPGASQKAVGEMVALDVNTVSDTLRRMERKGLILRETSKLDARTICLRVTEKGFRQMQAMQPALQSYNEALQDRLTEEEAVQLKRLIRKMLQLEVTAPAA</sequence>
<protein>
    <submittedName>
        <fullName evidence="5">MarR family transcriptional regulator</fullName>
    </submittedName>
</protein>
<dbReference type="PRINTS" id="PR00598">
    <property type="entry name" value="HTHMARR"/>
</dbReference>
<dbReference type="Proteomes" id="UP000477911">
    <property type="component" value="Unassembled WGS sequence"/>
</dbReference>
<reference evidence="5 6" key="1">
    <citation type="submission" date="2019-12" db="EMBL/GenBank/DDBJ databases">
        <authorList>
            <person name="Li M."/>
        </authorList>
    </citation>
    <scope>NUCLEOTIDE SEQUENCE [LARGE SCALE GENOMIC DNA]</scope>
    <source>
        <strain evidence="5 6">GBMRC 2024</strain>
    </source>
</reference>
<evidence type="ECO:0000256" key="2">
    <source>
        <dbReference type="ARBA" id="ARBA00023125"/>
    </source>
</evidence>
<keyword evidence="6" id="KW-1185">Reference proteome</keyword>
<dbReference type="InterPro" id="IPR000835">
    <property type="entry name" value="HTH_MarR-typ"/>
</dbReference>
<gene>
    <name evidence="5" type="ORF">GR170_19510</name>
</gene>
<feature type="domain" description="HTH marR-type" evidence="4">
    <location>
        <begin position="17"/>
        <end position="153"/>
    </location>
</feature>
<dbReference type="SMART" id="SM00347">
    <property type="entry name" value="HTH_MARR"/>
    <property type="match status" value="1"/>
</dbReference>
<dbReference type="Gene3D" id="1.10.10.10">
    <property type="entry name" value="Winged helix-like DNA-binding domain superfamily/Winged helix DNA-binding domain"/>
    <property type="match status" value="1"/>
</dbReference>
<accession>A0A6L7G922</accession>
<comment type="caution">
    <text evidence="5">The sequence shown here is derived from an EMBL/GenBank/DDBJ whole genome shotgun (WGS) entry which is preliminary data.</text>
</comment>
<dbReference type="GO" id="GO:0003677">
    <property type="term" value="F:DNA binding"/>
    <property type="evidence" value="ECO:0007669"/>
    <property type="project" value="UniProtKB-KW"/>
</dbReference>
<dbReference type="Pfam" id="PF01047">
    <property type="entry name" value="MarR"/>
    <property type="match status" value="1"/>
</dbReference>
<dbReference type="PANTHER" id="PTHR42756">
    <property type="entry name" value="TRANSCRIPTIONAL REGULATOR, MARR"/>
    <property type="match status" value="1"/>
</dbReference>
<dbReference type="GO" id="GO:0003700">
    <property type="term" value="F:DNA-binding transcription factor activity"/>
    <property type="evidence" value="ECO:0007669"/>
    <property type="project" value="InterPro"/>
</dbReference>
<evidence type="ECO:0000313" key="6">
    <source>
        <dbReference type="Proteomes" id="UP000477911"/>
    </source>
</evidence>
<keyword evidence="3" id="KW-0804">Transcription</keyword>
<evidence type="ECO:0000256" key="3">
    <source>
        <dbReference type="ARBA" id="ARBA00023163"/>
    </source>
</evidence>
<keyword evidence="1" id="KW-0805">Transcription regulation</keyword>
<evidence type="ECO:0000259" key="4">
    <source>
        <dbReference type="PROSITE" id="PS50995"/>
    </source>
</evidence>
<dbReference type="InterPro" id="IPR036388">
    <property type="entry name" value="WH-like_DNA-bd_sf"/>
</dbReference>
<proteinExistence type="predicted"/>
<evidence type="ECO:0000313" key="5">
    <source>
        <dbReference type="EMBL" id="MXN20028.1"/>
    </source>
</evidence>
<dbReference type="SUPFAM" id="SSF46785">
    <property type="entry name" value="Winged helix' DNA-binding domain"/>
    <property type="match status" value="1"/>
</dbReference>
<dbReference type="InterPro" id="IPR036390">
    <property type="entry name" value="WH_DNA-bd_sf"/>
</dbReference>